<feature type="domain" description="Alpha-carbonic anhydrase" evidence="8">
    <location>
        <begin position="21"/>
        <end position="281"/>
    </location>
</feature>
<dbReference type="PANTHER" id="PTHR18952:SF278">
    <property type="entry name" value="CARBONIC ANHYDRASE"/>
    <property type="match status" value="1"/>
</dbReference>
<protein>
    <recommendedName>
        <fullName evidence="2 6">Carbonic anhydrase</fullName>
        <ecNumber evidence="2 6">4.2.1.1</ecNumber>
    </recommendedName>
</protein>
<evidence type="ECO:0000313" key="10">
    <source>
        <dbReference type="Proteomes" id="UP001347796"/>
    </source>
</evidence>
<evidence type="ECO:0000313" key="9">
    <source>
        <dbReference type="EMBL" id="KAK6174604.1"/>
    </source>
</evidence>
<keyword evidence="6" id="KW-0732">Signal</keyword>
<feature type="compositionally biased region" description="Polar residues" evidence="7">
    <location>
        <begin position="306"/>
        <end position="328"/>
    </location>
</feature>
<dbReference type="PROSITE" id="PS51144">
    <property type="entry name" value="ALPHA_CA_2"/>
    <property type="match status" value="1"/>
</dbReference>
<comment type="cofactor">
    <cofactor evidence="6">
        <name>Zn(2+)</name>
        <dbReference type="ChEBI" id="CHEBI:29105"/>
    </cofactor>
</comment>
<proteinExistence type="inferred from homology"/>
<keyword evidence="10" id="KW-1185">Reference proteome</keyword>
<sequence length="509" mass="57700">MTSYLSGLLLICTFIGFSKAGQWRYSGPTGPDSWHELFPSACSGEEQSPIDIKPEMTMFDPDLKDFAIWYDPPKPGSRMYVKNNGHAIQVDTVGDFYVTNGGLNSVYKTSQFHFHWGSQDHLGSEHLLDSVAYPIEMHIVNYNSDRFKDLAEAVIEKGGLAVLGVLFEVQEEVNPAFEPIIAALQEVKDPEEGRVLEIEPLSLRSLLPNDISKYYRYNGSLTTPGCFETVTWTVFHEKQKISFGQLLKFRRVLQHRHHKHHKKHHKRSMRRRAERQAEESAEAVLNEMGIKHDNVQKGELMASLVTQKNQEASSTDVTSSHMTNTNGGKSDVSHSDLAMKSSDATQDQPTAMAQTDVTHEETKDVISDPDMTKVSLDEEIAKQAEEKMKEYTETLLETPTDSHSPADEPAVVVNIDSQPKEETGEEWIQENLVDNFRPPQPLNKRMVHRSFRLKDIYEAKPKYEVFNQPEPPKQNAVGEVYSNKKPGNSGHRAQFTFYSLILVFIISFL</sequence>
<accession>A0AAN8JHU9</accession>
<evidence type="ECO:0000256" key="4">
    <source>
        <dbReference type="ARBA" id="ARBA00022833"/>
    </source>
</evidence>
<reference evidence="9 10" key="1">
    <citation type="submission" date="2024-01" db="EMBL/GenBank/DDBJ databases">
        <title>The genome of the rayed Mediterranean limpet Patella caerulea (Linnaeus, 1758).</title>
        <authorList>
            <person name="Anh-Thu Weber A."/>
            <person name="Halstead-Nussloch G."/>
        </authorList>
    </citation>
    <scope>NUCLEOTIDE SEQUENCE [LARGE SCALE GENOMIC DNA]</scope>
    <source>
        <strain evidence="9">AATW-2023a</strain>
        <tissue evidence="9">Whole specimen</tissue>
    </source>
</reference>
<dbReference type="InterPro" id="IPR023561">
    <property type="entry name" value="Carbonic_anhydrase_a-class"/>
</dbReference>
<comment type="catalytic activity">
    <reaction evidence="6">
        <text>hydrogencarbonate + H(+) = CO2 + H2O</text>
        <dbReference type="Rhea" id="RHEA:10748"/>
        <dbReference type="ChEBI" id="CHEBI:15377"/>
        <dbReference type="ChEBI" id="CHEBI:15378"/>
        <dbReference type="ChEBI" id="CHEBI:16526"/>
        <dbReference type="ChEBI" id="CHEBI:17544"/>
        <dbReference type="EC" id="4.2.1.1"/>
    </reaction>
</comment>
<comment type="function">
    <text evidence="6">Reversible hydration of carbon dioxide.</text>
</comment>
<keyword evidence="3 6" id="KW-0479">Metal-binding</keyword>
<name>A0AAN8JHU9_PATCE</name>
<evidence type="ECO:0000256" key="2">
    <source>
        <dbReference type="ARBA" id="ARBA00012925"/>
    </source>
</evidence>
<dbReference type="Proteomes" id="UP001347796">
    <property type="component" value="Unassembled WGS sequence"/>
</dbReference>
<feature type="chain" id="PRO_5042664888" description="Carbonic anhydrase" evidence="6">
    <location>
        <begin position="21"/>
        <end position="509"/>
    </location>
</feature>
<evidence type="ECO:0000259" key="8">
    <source>
        <dbReference type="PROSITE" id="PS51144"/>
    </source>
</evidence>
<gene>
    <name evidence="9" type="ORF">SNE40_017845</name>
</gene>
<dbReference type="AlphaFoldDB" id="A0AAN8JHU9"/>
<dbReference type="SUPFAM" id="SSF51069">
    <property type="entry name" value="Carbonic anhydrase"/>
    <property type="match status" value="1"/>
</dbReference>
<comment type="caution">
    <text evidence="9">The sequence shown here is derived from an EMBL/GenBank/DDBJ whole genome shotgun (WGS) entry which is preliminary data.</text>
</comment>
<evidence type="ECO:0000256" key="1">
    <source>
        <dbReference type="ARBA" id="ARBA00010718"/>
    </source>
</evidence>
<dbReference type="GO" id="GO:0004089">
    <property type="term" value="F:carbonate dehydratase activity"/>
    <property type="evidence" value="ECO:0007669"/>
    <property type="project" value="UniProtKB-UniRule"/>
</dbReference>
<dbReference type="EC" id="4.2.1.1" evidence="2 6"/>
<evidence type="ECO:0000256" key="3">
    <source>
        <dbReference type="ARBA" id="ARBA00022723"/>
    </source>
</evidence>
<comment type="similarity">
    <text evidence="1 6">Belongs to the alpha-carbonic anhydrase family.</text>
</comment>
<dbReference type="InterPro" id="IPR018338">
    <property type="entry name" value="Carbonic_anhydrase_a-class_CS"/>
</dbReference>
<organism evidence="9 10">
    <name type="scientific">Patella caerulea</name>
    <name type="common">Rayed Mediterranean limpet</name>
    <dbReference type="NCBI Taxonomy" id="87958"/>
    <lineage>
        <taxon>Eukaryota</taxon>
        <taxon>Metazoa</taxon>
        <taxon>Spiralia</taxon>
        <taxon>Lophotrochozoa</taxon>
        <taxon>Mollusca</taxon>
        <taxon>Gastropoda</taxon>
        <taxon>Patellogastropoda</taxon>
        <taxon>Patelloidea</taxon>
        <taxon>Patellidae</taxon>
        <taxon>Patella</taxon>
    </lineage>
</organism>
<dbReference type="EMBL" id="JAZGQO010000011">
    <property type="protein sequence ID" value="KAK6174604.1"/>
    <property type="molecule type" value="Genomic_DNA"/>
</dbReference>
<dbReference type="PROSITE" id="PS00162">
    <property type="entry name" value="ALPHA_CA_1"/>
    <property type="match status" value="1"/>
</dbReference>
<keyword evidence="6" id="KW-0456">Lyase</keyword>
<feature type="compositionally biased region" description="Basic residues" evidence="7">
    <location>
        <begin position="255"/>
        <end position="273"/>
    </location>
</feature>
<dbReference type="InterPro" id="IPR001148">
    <property type="entry name" value="CA_dom"/>
</dbReference>
<dbReference type="InterPro" id="IPR036398">
    <property type="entry name" value="CA_dom_sf"/>
</dbReference>
<dbReference type="CDD" id="cd00326">
    <property type="entry name" value="alpha_CA"/>
    <property type="match status" value="1"/>
</dbReference>
<feature type="compositionally biased region" description="Polar residues" evidence="7">
    <location>
        <begin position="342"/>
        <end position="356"/>
    </location>
</feature>
<dbReference type="Pfam" id="PF00194">
    <property type="entry name" value="Carb_anhydrase"/>
    <property type="match status" value="1"/>
</dbReference>
<dbReference type="PANTHER" id="PTHR18952">
    <property type="entry name" value="CARBONIC ANHYDRASE"/>
    <property type="match status" value="1"/>
</dbReference>
<dbReference type="GO" id="GO:0008270">
    <property type="term" value="F:zinc ion binding"/>
    <property type="evidence" value="ECO:0007669"/>
    <property type="project" value="UniProtKB-UniRule"/>
</dbReference>
<keyword evidence="4 6" id="KW-0862">Zinc</keyword>
<feature type="signal peptide" evidence="6">
    <location>
        <begin position="1"/>
        <end position="20"/>
    </location>
</feature>
<dbReference type="FunFam" id="3.10.200.10:FF:000003">
    <property type="entry name" value="Carbonic anhydrase 12"/>
    <property type="match status" value="1"/>
</dbReference>
<evidence type="ECO:0000256" key="6">
    <source>
        <dbReference type="RuleBase" id="RU367011"/>
    </source>
</evidence>
<dbReference type="SMART" id="SM01057">
    <property type="entry name" value="Carb_anhydrase"/>
    <property type="match status" value="1"/>
</dbReference>
<feature type="region of interest" description="Disordered" evidence="7">
    <location>
        <begin position="255"/>
        <end position="282"/>
    </location>
</feature>
<dbReference type="GO" id="GO:0005886">
    <property type="term" value="C:plasma membrane"/>
    <property type="evidence" value="ECO:0007669"/>
    <property type="project" value="TreeGrafter"/>
</dbReference>
<keyword evidence="5" id="KW-0325">Glycoprotein</keyword>
<evidence type="ECO:0000256" key="7">
    <source>
        <dbReference type="SAM" id="MobiDB-lite"/>
    </source>
</evidence>
<evidence type="ECO:0000256" key="5">
    <source>
        <dbReference type="ARBA" id="ARBA00023180"/>
    </source>
</evidence>
<dbReference type="Gene3D" id="3.10.200.10">
    <property type="entry name" value="Alpha carbonic anhydrase"/>
    <property type="match status" value="1"/>
</dbReference>
<feature type="region of interest" description="Disordered" evidence="7">
    <location>
        <begin position="306"/>
        <end position="365"/>
    </location>
</feature>